<evidence type="ECO:0000259" key="1">
    <source>
        <dbReference type="SMART" id="SM01204"/>
    </source>
</evidence>
<evidence type="ECO:0000313" key="3">
    <source>
        <dbReference type="Proteomes" id="UP000604481"/>
    </source>
</evidence>
<dbReference type="AlphaFoldDB" id="A0A8J7FNP7"/>
<feature type="domain" description="FIST C-domain" evidence="1">
    <location>
        <begin position="200"/>
        <end position="331"/>
    </location>
</feature>
<reference evidence="2 3" key="1">
    <citation type="submission" date="2020-10" db="EMBL/GenBank/DDBJ databases">
        <title>The genome sequence of Chitinilyticum litopenaei 4Y14.</title>
        <authorList>
            <person name="Liu Y."/>
        </authorList>
    </citation>
    <scope>NUCLEOTIDE SEQUENCE [LARGE SCALE GENOMIC DNA]</scope>
    <source>
        <strain evidence="2 3">4Y14</strain>
    </source>
</reference>
<accession>A0A8J7FNP7</accession>
<proteinExistence type="predicted"/>
<organism evidence="2 3">
    <name type="scientific">Chitinilyticum piscinae</name>
    <dbReference type="NCBI Taxonomy" id="2866724"/>
    <lineage>
        <taxon>Bacteria</taxon>
        <taxon>Pseudomonadati</taxon>
        <taxon>Pseudomonadota</taxon>
        <taxon>Betaproteobacteria</taxon>
        <taxon>Neisseriales</taxon>
        <taxon>Chitinibacteraceae</taxon>
        <taxon>Chitinilyticum</taxon>
    </lineage>
</organism>
<gene>
    <name evidence="2" type="ORF">INR99_12470</name>
</gene>
<protein>
    <submittedName>
        <fullName evidence="2">FIST C-terminal domain-containing protein</fullName>
    </submittedName>
</protein>
<evidence type="ECO:0000313" key="2">
    <source>
        <dbReference type="EMBL" id="MBE9610156.1"/>
    </source>
</evidence>
<dbReference type="SMART" id="SM01204">
    <property type="entry name" value="FIST_C"/>
    <property type="match status" value="1"/>
</dbReference>
<name>A0A8J7FNP7_9NEIS</name>
<dbReference type="RefSeq" id="WP_194116681.1">
    <property type="nucleotide sequence ID" value="NZ_JADFUA010000007.1"/>
</dbReference>
<dbReference type="Proteomes" id="UP000604481">
    <property type="component" value="Unassembled WGS sequence"/>
</dbReference>
<dbReference type="EMBL" id="JADFUA010000007">
    <property type="protein sequence ID" value="MBE9610156.1"/>
    <property type="molecule type" value="Genomic_DNA"/>
</dbReference>
<comment type="caution">
    <text evidence="2">The sequence shown here is derived from an EMBL/GenBank/DDBJ whole genome shotgun (WGS) entry which is preliminary data.</text>
</comment>
<dbReference type="InterPro" id="IPR019494">
    <property type="entry name" value="FIST_C"/>
</dbReference>
<keyword evidence="3" id="KW-1185">Reference proteome</keyword>
<sequence length="348" mass="37699">MPQHTAEQAQIAYSGFAHAARATPAVATQALQRARSQSPTLALTGNWRVWLLLSSHFQHCASACVEQVARETGSLNVVGCLASGVFSDEDWSLDSPAAVVLLERLLPSHPRWRVTLAAPNALEGDWQRDGKLRLGGIAGDATGGGPYCLWQGRHISAGRIDLPCRQPRWLLVDGFIPDGPTHRVSASDGLHVTRLNGLPALPQLQHWLQMHQHERASIGARWTPAGSRHSRWLALVGQDAARQSLLLAAATHAGDRLTWGQQHPAQSARRLSQELARFYRQRRPGFALAIANQQGGAYSGGGRDPVWQALREGLPGVPFAGFYGNGQLAPLAKGLQVLDNSVLVILFD</sequence>